<comment type="caution">
    <text evidence="1">The sequence shown here is derived from an EMBL/GenBank/DDBJ whole genome shotgun (WGS) entry which is preliminary data.</text>
</comment>
<dbReference type="Proteomes" id="UP001634393">
    <property type="component" value="Unassembled WGS sequence"/>
</dbReference>
<organism evidence="1 2">
    <name type="scientific">Penstemon smallii</name>
    <dbReference type="NCBI Taxonomy" id="265156"/>
    <lineage>
        <taxon>Eukaryota</taxon>
        <taxon>Viridiplantae</taxon>
        <taxon>Streptophyta</taxon>
        <taxon>Embryophyta</taxon>
        <taxon>Tracheophyta</taxon>
        <taxon>Spermatophyta</taxon>
        <taxon>Magnoliopsida</taxon>
        <taxon>eudicotyledons</taxon>
        <taxon>Gunneridae</taxon>
        <taxon>Pentapetalae</taxon>
        <taxon>asterids</taxon>
        <taxon>lamiids</taxon>
        <taxon>Lamiales</taxon>
        <taxon>Plantaginaceae</taxon>
        <taxon>Cheloneae</taxon>
        <taxon>Penstemon</taxon>
    </lineage>
</organism>
<keyword evidence="2" id="KW-1185">Reference proteome</keyword>
<dbReference type="AlphaFoldDB" id="A0ABD3TAH7"/>
<dbReference type="EMBL" id="JBJXBP010000004">
    <property type="protein sequence ID" value="KAL3833939.1"/>
    <property type="molecule type" value="Genomic_DNA"/>
</dbReference>
<protein>
    <submittedName>
        <fullName evidence="1">Uncharacterized protein</fullName>
    </submittedName>
</protein>
<sequence length="146" mass="16526">MLFYFEHVKTKFQSWDNRPVPCLNSICTIRSHLCKGDIHSSAKFMEDEDGVKDESKGGTEFHQNIGGSVKPNDQLSSIVERLDRLEKLIKGFGESVTPTDQLSNIVERLDRLEKFIIGVNEDLTNRLDGVLSLVLTHAYSSSHYIV</sequence>
<proteinExistence type="predicted"/>
<name>A0ABD3TAH7_9LAMI</name>
<accession>A0ABD3TAH7</accession>
<gene>
    <name evidence="1" type="ORF">ACJIZ3_008675</name>
</gene>
<reference evidence="1 2" key="1">
    <citation type="submission" date="2024-12" db="EMBL/GenBank/DDBJ databases">
        <title>The unique morphological basis and parallel evolutionary history of personate flowers in Penstemon.</title>
        <authorList>
            <person name="Depatie T.H."/>
            <person name="Wessinger C.A."/>
        </authorList>
    </citation>
    <scope>NUCLEOTIDE SEQUENCE [LARGE SCALE GENOMIC DNA]</scope>
    <source>
        <strain evidence="1">WTNN_2</strain>
        <tissue evidence="1">Leaf</tissue>
    </source>
</reference>
<evidence type="ECO:0000313" key="1">
    <source>
        <dbReference type="EMBL" id="KAL3833939.1"/>
    </source>
</evidence>
<evidence type="ECO:0000313" key="2">
    <source>
        <dbReference type="Proteomes" id="UP001634393"/>
    </source>
</evidence>